<evidence type="ECO:0000313" key="8">
    <source>
        <dbReference type="Proteomes" id="UP000287651"/>
    </source>
</evidence>
<dbReference type="InterPro" id="IPR011598">
    <property type="entry name" value="bHLH_dom"/>
</dbReference>
<sequence>MLALSPHHFSPMGWQPEDITAHDLHYEDPFACYPYEEELEIGHDDLLRHCSVLAAKDDSSSSTKKLCHNAYERDRRKKLNDLYSSLRALLPESDQAVSLPLSLSA</sequence>
<evidence type="ECO:0000256" key="5">
    <source>
        <dbReference type="ARBA" id="ARBA00023242"/>
    </source>
</evidence>
<evidence type="ECO:0000256" key="1">
    <source>
        <dbReference type="ARBA" id="ARBA00005510"/>
    </source>
</evidence>
<dbReference type="GO" id="GO:0000981">
    <property type="term" value="F:DNA-binding transcription factor activity, RNA polymerase II-specific"/>
    <property type="evidence" value="ECO:0007669"/>
    <property type="project" value="TreeGrafter"/>
</dbReference>
<keyword evidence="3" id="KW-0238">DNA-binding</keyword>
<organism evidence="7 8">
    <name type="scientific">Ensete ventricosum</name>
    <name type="common">Abyssinian banana</name>
    <name type="synonym">Musa ensete</name>
    <dbReference type="NCBI Taxonomy" id="4639"/>
    <lineage>
        <taxon>Eukaryota</taxon>
        <taxon>Viridiplantae</taxon>
        <taxon>Streptophyta</taxon>
        <taxon>Embryophyta</taxon>
        <taxon>Tracheophyta</taxon>
        <taxon>Spermatophyta</taxon>
        <taxon>Magnoliopsida</taxon>
        <taxon>Liliopsida</taxon>
        <taxon>Zingiberales</taxon>
        <taxon>Musaceae</taxon>
        <taxon>Ensete</taxon>
    </lineage>
</organism>
<dbReference type="SUPFAM" id="SSF47459">
    <property type="entry name" value="HLH, helix-loop-helix DNA-binding domain"/>
    <property type="match status" value="1"/>
</dbReference>
<keyword evidence="5" id="KW-0539">Nucleus</keyword>
<protein>
    <recommendedName>
        <fullName evidence="6">BHLH domain-containing protein</fullName>
    </recommendedName>
</protein>
<evidence type="ECO:0000256" key="2">
    <source>
        <dbReference type="ARBA" id="ARBA00023015"/>
    </source>
</evidence>
<reference evidence="7 8" key="1">
    <citation type="journal article" date="2014" name="Agronomy (Basel)">
        <title>A Draft Genome Sequence for Ensete ventricosum, the Drought-Tolerant Tree Against Hunger.</title>
        <authorList>
            <person name="Harrison J."/>
            <person name="Moore K.A."/>
            <person name="Paszkiewicz K."/>
            <person name="Jones T."/>
            <person name="Grant M."/>
            <person name="Ambacheew D."/>
            <person name="Muzemil S."/>
            <person name="Studholme D.J."/>
        </authorList>
    </citation>
    <scope>NUCLEOTIDE SEQUENCE [LARGE SCALE GENOMIC DNA]</scope>
</reference>
<name>A0A427AP65_ENSVE</name>
<accession>A0A427AP65</accession>
<feature type="domain" description="BHLH" evidence="6">
    <location>
        <begin position="63"/>
        <end position="105"/>
    </location>
</feature>
<dbReference type="AlphaFoldDB" id="A0A427AP65"/>
<dbReference type="GO" id="GO:0046983">
    <property type="term" value="F:protein dimerization activity"/>
    <property type="evidence" value="ECO:0007669"/>
    <property type="project" value="InterPro"/>
</dbReference>
<keyword evidence="4" id="KW-0804">Transcription</keyword>
<dbReference type="PANTHER" id="PTHR13935:SF41">
    <property type="entry name" value="TRANSCRIPTION FACTOR ORG2-RELATED"/>
    <property type="match status" value="1"/>
</dbReference>
<proteinExistence type="inferred from homology"/>
<dbReference type="Gene3D" id="4.10.280.10">
    <property type="entry name" value="Helix-loop-helix DNA-binding domain"/>
    <property type="match status" value="1"/>
</dbReference>
<dbReference type="InterPro" id="IPR015660">
    <property type="entry name" value="MASH1/Ascl1a-like"/>
</dbReference>
<evidence type="ECO:0000256" key="4">
    <source>
        <dbReference type="ARBA" id="ARBA00023163"/>
    </source>
</evidence>
<comment type="caution">
    <text evidence="7">The sequence shown here is derived from an EMBL/GenBank/DDBJ whole genome shotgun (WGS) entry which is preliminary data.</text>
</comment>
<comment type="similarity">
    <text evidence="1">Belongs to the bHLH protein family.</text>
</comment>
<keyword evidence="2" id="KW-0805">Transcription regulation</keyword>
<dbReference type="GO" id="GO:0090575">
    <property type="term" value="C:RNA polymerase II transcription regulator complex"/>
    <property type="evidence" value="ECO:0007669"/>
    <property type="project" value="TreeGrafter"/>
</dbReference>
<gene>
    <name evidence="7" type="ORF">B296_00009830</name>
</gene>
<dbReference type="PANTHER" id="PTHR13935">
    <property type="entry name" value="ACHAETE-SCUTE TRANSCRIPTION FACTOR-RELATED"/>
    <property type="match status" value="1"/>
</dbReference>
<dbReference type="Proteomes" id="UP000287651">
    <property type="component" value="Unassembled WGS sequence"/>
</dbReference>
<dbReference type="PROSITE" id="PS50888">
    <property type="entry name" value="BHLH"/>
    <property type="match status" value="1"/>
</dbReference>
<evidence type="ECO:0000256" key="3">
    <source>
        <dbReference type="ARBA" id="ARBA00023125"/>
    </source>
</evidence>
<dbReference type="GO" id="GO:0000977">
    <property type="term" value="F:RNA polymerase II transcription regulatory region sequence-specific DNA binding"/>
    <property type="evidence" value="ECO:0007669"/>
    <property type="project" value="TreeGrafter"/>
</dbReference>
<dbReference type="EMBL" id="AMZH03001782">
    <property type="protein sequence ID" value="RRT78005.1"/>
    <property type="molecule type" value="Genomic_DNA"/>
</dbReference>
<dbReference type="Pfam" id="PF00010">
    <property type="entry name" value="HLH"/>
    <property type="match status" value="1"/>
</dbReference>
<evidence type="ECO:0000313" key="7">
    <source>
        <dbReference type="EMBL" id="RRT78005.1"/>
    </source>
</evidence>
<evidence type="ECO:0000259" key="6">
    <source>
        <dbReference type="PROSITE" id="PS50888"/>
    </source>
</evidence>
<dbReference type="InterPro" id="IPR036638">
    <property type="entry name" value="HLH_DNA-bd_sf"/>
</dbReference>